<keyword evidence="2" id="KW-1185">Reference proteome</keyword>
<reference evidence="1" key="1">
    <citation type="submission" date="2020-08" db="EMBL/GenBank/DDBJ databases">
        <title>Genome public.</title>
        <authorList>
            <person name="Liu C."/>
            <person name="Sun Q."/>
        </authorList>
    </citation>
    <scope>NUCLEOTIDE SEQUENCE</scope>
    <source>
        <strain evidence="1">NSJ-40</strain>
    </source>
</reference>
<sequence length="70" mass="8145">MRTCPCKGCGVDRHVGCHANCRNYLSWREENLALQESVRLQKEVESALFSIKRYRQALMNPKKYGRGDDQ</sequence>
<dbReference type="RefSeq" id="WP_249320155.1">
    <property type="nucleotide sequence ID" value="NZ_JACRSN010000019.1"/>
</dbReference>
<evidence type="ECO:0000313" key="2">
    <source>
        <dbReference type="Proteomes" id="UP000651482"/>
    </source>
</evidence>
<organism evidence="1 2">
    <name type="scientific">Yeguia hominis</name>
    <dbReference type="NCBI Taxonomy" id="2763662"/>
    <lineage>
        <taxon>Bacteria</taxon>
        <taxon>Bacillati</taxon>
        <taxon>Bacillota</taxon>
        <taxon>Clostridia</taxon>
        <taxon>Eubacteriales</taxon>
        <taxon>Yeguiaceae</taxon>
        <taxon>Yeguia</taxon>
    </lineage>
</organism>
<proteinExistence type="predicted"/>
<gene>
    <name evidence="1" type="ORF">IAG03_11360</name>
</gene>
<dbReference type="Proteomes" id="UP000651482">
    <property type="component" value="Unassembled WGS sequence"/>
</dbReference>
<evidence type="ECO:0000313" key="1">
    <source>
        <dbReference type="EMBL" id="MBC8534568.1"/>
    </source>
</evidence>
<accession>A0A926DAN9</accession>
<name>A0A926DAN9_9FIRM</name>
<protein>
    <submittedName>
        <fullName evidence="1">Uncharacterized protein</fullName>
    </submittedName>
</protein>
<dbReference type="EMBL" id="JACRSN010000019">
    <property type="protein sequence ID" value="MBC8534568.1"/>
    <property type="molecule type" value="Genomic_DNA"/>
</dbReference>
<dbReference type="AlphaFoldDB" id="A0A926DAN9"/>
<comment type="caution">
    <text evidence="1">The sequence shown here is derived from an EMBL/GenBank/DDBJ whole genome shotgun (WGS) entry which is preliminary data.</text>
</comment>